<dbReference type="InParanoid" id="A0A0D0AUW0"/>
<sequence length="76" mass="8572">MDLHASLSTMGTHFISLFLRVKFALFLSNIQLQSQFAKAGSLVLPYDDPETWWYILFSIAQTGIVLSVSLHCIHSD</sequence>
<dbReference type="OrthoDB" id="2661094at2759"/>
<keyword evidence="1" id="KW-0812">Transmembrane</keyword>
<name>A0A0D0AUW0_9AGAM</name>
<accession>A0A0D0AUW0</accession>
<keyword evidence="1" id="KW-0472">Membrane</keyword>
<dbReference type="Proteomes" id="UP000054485">
    <property type="component" value="Unassembled WGS sequence"/>
</dbReference>
<reference evidence="2 3" key="1">
    <citation type="submission" date="2014-04" db="EMBL/GenBank/DDBJ databases">
        <authorList>
            <consortium name="DOE Joint Genome Institute"/>
            <person name="Kuo A."/>
            <person name="Ruytinx J."/>
            <person name="Rineau F."/>
            <person name="Colpaert J."/>
            <person name="Kohler A."/>
            <person name="Nagy L.G."/>
            <person name="Floudas D."/>
            <person name="Copeland A."/>
            <person name="Barry K.W."/>
            <person name="Cichocki N."/>
            <person name="Veneault-Fourrey C."/>
            <person name="LaButti K."/>
            <person name="Lindquist E.A."/>
            <person name="Lipzen A."/>
            <person name="Lundell T."/>
            <person name="Morin E."/>
            <person name="Murat C."/>
            <person name="Sun H."/>
            <person name="Tunlid A."/>
            <person name="Henrissat B."/>
            <person name="Grigoriev I.V."/>
            <person name="Hibbett D.S."/>
            <person name="Martin F."/>
            <person name="Nordberg H.P."/>
            <person name="Cantor M.N."/>
            <person name="Hua S.X."/>
        </authorList>
    </citation>
    <scope>NUCLEOTIDE SEQUENCE [LARGE SCALE GENOMIC DNA]</scope>
    <source>
        <strain evidence="2 3">UH-Slu-Lm8-n1</strain>
    </source>
</reference>
<gene>
    <name evidence="2" type="ORF">CY34DRAFT_536131</name>
</gene>
<evidence type="ECO:0000313" key="2">
    <source>
        <dbReference type="EMBL" id="KIK45436.1"/>
    </source>
</evidence>
<dbReference type="EMBL" id="KN835173">
    <property type="protein sequence ID" value="KIK45436.1"/>
    <property type="molecule type" value="Genomic_DNA"/>
</dbReference>
<organism evidence="2 3">
    <name type="scientific">Suillus luteus UH-Slu-Lm8-n1</name>
    <dbReference type="NCBI Taxonomy" id="930992"/>
    <lineage>
        <taxon>Eukaryota</taxon>
        <taxon>Fungi</taxon>
        <taxon>Dikarya</taxon>
        <taxon>Basidiomycota</taxon>
        <taxon>Agaricomycotina</taxon>
        <taxon>Agaricomycetes</taxon>
        <taxon>Agaricomycetidae</taxon>
        <taxon>Boletales</taxon>
        <taxon>Suillineae</taxon>
        <taxon>Suillaceae</taxon>
        <taxon>Suillus</taxon>
    </lineage>
</organism>
<proteinExistence type="predicted"/>
<dbReference type="HOGENOM" id="CLU_2656115_0_0_1"/>
<protein>
    <submittedName>
        <fullName evidence="2">Uncharacterized protein</fullName>
    </submittedName>
</protein>
<dbReference type="AlphaFoldDB" id="A0A0D0AUW0"/>
<reference evidence="3" key="2">
    <citation type="submission" date="2015-01" db="EMBL/GenBank/DDBJ databases">
        <title>Evolutionary Origins and Diversification of the Mycorrhizal Mutualists.</title>
        <authorList>
            <consortium name="DOE Joint Genome Institute"/>
            <consortium name="Mycorrhizal Genomics Consortium"/>
            <person name="Kohler A."/>
            <person name="Kuo A."/>
            <person name="Nagy L.G."/>
            <person name="Floudas D."/>
            <person name="Copeland A."/>
            <person name="Barry K.W."/>
            <person name="Cichocki N."/>
            <person name="Veneault-Fourrey C."/>
            <person name="LaButti K."/>
            <person name="Lindquist E.A."/>
            <person name="Lipzen A."/>
            <person name="Lundell T."/>
            <person name="Morin E."/>
            <person name="Murat C."/>
            <person name="Riley R."/>
            <person name="Ohm R."/>
            <person name="Sun H."/>
            <person name="Tunlid A."/>
            <person name="Henrissat B."/>
            <person name="Grigoriev I.V."/>
            <person name="Hibbett D.S."/>
            <person name="Martin F."/>
        </authorList>
    </citation>
    <scope>NUCLEOTIDE SEQUENCE [LARGE SCALE GENOMIC DNA]</scope>
    <source>
        <strain evidence="3">UH-Slu-Lm8-n1</strain>
    </source>
</reference>
<keyword evidence="3" id="KW-1185">Reference proteome</keyword>
<evidence type="ECO:0000256" key="1">
    <source>
        <dbReference type="SAM" id="Phobius"/>
    </source>
</evidence>
<feature type="transmembrane region" description="Helical" evidence="1">
    <location>
        <begin position="52"/>
        <end position="73"/>
    </location>
</feature>
<evidence type="ECO:0000313" key="3">
    <source>
        <dbReference type="Proteomes" id="UP000054485"/>
    </source>
</evidence>
<keyword evidence="1" id="KW-1133">Transmembrane helix</keyword>